<dbReference type="Pfam" id="PF03931">
    <property type="entry name" value="Skp1_POZ"/>
    <property type="match status" value="1"/>
</dbReference>
<evidence type="ECO:0000256" key="3">
    <source>
        <dbReference type="ARBA" id="ARBA00022786"/>
    </source>
</evidence>
<dbReference type="InterPro" id="IPR011333">
    <property type="entry name" value="SKP1/BTB/POZ_sf"/>
</dbReference>
<dbReference type="Gene3D" id="3.30.710.10">
    <property type="entry name" value="Potassium Channel Kv1.1, Chain A"/>
    <property type="match status" value="1"/>
</dbReference>
<evidence type="ECO:0000256" key="2">
    <source>
        <dbReference type="ARBA" id="ARBA00009993"/>
    </source>
</evidence>
<accession>A0AAN9IHD2</accession>
<dbReference type="SUPFAM" id="SSF81382">
    <property type="entry name" value="Skp1 dimerisation domain-like"/>
    <property type="match status" value="1"/>
</dbReference>
<dbReference type="Proteomes" id="UP001372338">
    <property type="component" value="Unassembled WGS sequence"/>
</dbReference>
<dbReference type="GO" id="GO:0009867">
    <property type="term" value="P:jasmonic acid mediated signaling pathway"/>
    <property type="evidence" value="ECO:0007669"/>
    <property type="project" value="UniProtKB-ARBA"/>
</dbReference>
<comment type="caution">
    <text evidence="6">The sequence shown here is derived from an EMBL/GenBank/DDBJ whole genome shotgun (WGS) entry which is preliminary data.</text>
</comment>
<dbReference type="Pfam" id="PF01466">
    <property type="entry name" value="Skp1"/>
    <property type="match status" value="1"/>
</dbReference>
<evidence type="ECO:0000259" key="5">
    <source>
        <dbReference type="Pfam" id="PF03931"/>
    </source>
</evidence>
<evidence type="ECO:0000313" key="6">
    <source>
        <dbReference type="EMBL" id="KAK7280943.1"/>
    </source>
</evidence>
<evidence type="ECO:0000313" key="7">
    <source>
        <dbReference type="Proteomes" id="UP001372338"/>
    </source>
</evidence>
<dbReference type="InterPro" id="IPR016072">
    <property type="entry name" value="Skp1_comp_dimer"/>
</dbReference>
<dbReference type="AlphaFoldDB" id="A0AAN9IHD2"/>
<dbReference type="SMART" id="SM00512">
    <property type="entry name" value="Skp1"/>
    <property type="match status" value="1"/>
</dbReference>
<evidence type="ECO:0000256" key="1">
    <source>
        <dbReference type="ARBA" id="ARBA00004906"/>
    </source>
</evidence>
<dbReference type="InterPro" id="IPR016897">
    <property type="entry name" value="SKP1"/>
</dbReference>
<comment type="pathway">
    <text evidence="1">Protein modification; protein ubiquitination.</text>
</comment>
<dbReference type="InterPro" id="IPR036296">
    <property type="entry name" value="SKP1-like_dim_sf"/>
</dbReference>
<comment type="similarity">
    <text evidence="2">Belongs to the SKP1 family.</text>
</comment>
<dbReference type="SUPFAM" id="SSF54695">
    <property type="entry name" value="POZ domain"/>
    <property type="match status" value="1"/>
</dbReference>
<dbReference type="InterPro" id="IPR016073">
    <property type="entry name" value="Skp1_comp_POZ"/>
</dbReference>
<dbReference type="GO" id="GO:0006511">
    <property type="term" value="P:ubiquitin-dependent protein catabolic process"/>
    <property type="evidence" value="ECO:0007669"/>
    <property type="project" value="InterPro"/>
</dbReference>
<evidence type="ECO:0000259" key="4">
    <source>
        <dbReference type="Pfam" id="PF01466"/>
    </source>
</evidence>
<feature type="domain" description="SKP1 component POZ" evidence="5">
    <location>
        <begin position="10"/>
        <end position="64"/>
    </location>
</feature>
<dbReference type="EMBL" id="JAYWIO010000002">
    <property type="protein sequence ID" value="KAK7280943.1"/>
    <property type="molecule type" value="Genomic_DNA"/>
</dbReference>
<protein>
    <recommendedName>
        <fullName evidence="8">SKP1 component POZ domain-containing protein</fullName>
    </recommendedName>
</protein>
<reference evidence="6 7" key="1">
    <citation type="submission" date="2024-01" db="EMBL/GenBank/DDBJ databases">
        <title>The genomes of 5 underutilized Papilionoideae crops provide insights into root nodulation and disease resistanc.</title>
        <authorList>
            <person name="Yuan L."/>
        </authorList>
    </citation>
    <scope>NUCLEOTIDE SEQUENCE [LARGE SCALE GENOMIC DNA]</scope>
    <source>
        <strain evidence="6">ZHUSHIDOU_FW_LH</strain>
        <tissue evidence="6">Leaf</tissue>
    </source>
</reference>
<gene>
    <name evidence="6" type="ORF">RIF29_08526</name>
</gene>
<dbReference type="InterPro" id="IPR001232">
    <property type="entry name" value="SKP1-like"/>
</dbReference>
<keyword evidence="7" id="KW-1185">Reference proteome</keyword>
<dbReference type="PANTHER" id="PTHR11165">
    <property type="entry name" value="SKP1"/>
    <property type="match status" value="1"/>
</dbReference>
<keyword evidence="3" id="KW-0833">Ubl conjugation pathway</keyword>
<organism evidence="6 7">
    <name type="scientific">Crotalaria pallida</name>
    <name type="common">Smooth rattlebox</name>
    <name type="synonym">Crotalaria striata</name>
    <dbReference type="NCBI Taxonomy" id="3830"/>
    <lineage>
        <taxon>Eukaryota</taxon>
        <taxon>Viridiplantae</taxon>
        <taxon>Streptophyta</taxon>
        <taxon>Embryophyta</taxon>
        <taxon>Tracheophyta</taxon>
        <taxon>Spermatophyta</taxon>
        <taxon>Magnoliopsida</taxon>
        <taxon>eudicotyledons</taxon>
        <taxon>Gunneridae</taxon>
        <taxon>Pentapetalae</taxon>
        <taxon>rosids</taxon>
        <taxon>fabids</taxon>
        <taxon>Fabales</taxon>
        <taxon>Fabaceae</taxon>
        <taxon>Papilionoideae</taxon>
        <taxon>50 kb inversion clade</taxon>
        <taxon>genistoids sensu lato</taxon>
        <taxon>core genistoids</taxon>
        <taxon>Crotalarieae</taxon>
        <taxon>Crotalaria</taxon>
    </lineage>
</organism>
<feature type="domain" description="SKP1 component dimerisation" evidence="4">
    <location>
        <begin position="109"/>
        <end position="154"/>
    </location>
</feature>
<sequence length="248" mass="27527">MAEAADSTNTISLKTASGEIFKISPATAKQMPTVQSIIDSDPSSAIPLPTINSSELSKIIDYLDRSAAAAAAIDAAVAKKEFEAKFAKELSPEQLLPLILAAVHLRVRDLHDLLNTTVAKFIENKSVEFVRKFFGIVNDYTPFEEAKFREENAWVFEGVKSFKWLFAHDRLLSYAHSQILLSCWLAADLLNSLIPNHIWSSFFILGLTNWVFLGYSCMLGICSSLKAELWSLYHALNLAAARRALVIC</sequence>
<evidence type="ECO:0008006" key="8">
    <source>
        <dbReference type="Google" id="ProtNLM"/>
    </source>
</evidence>
<proteinExistence type="inferred from homology"/>
<name>A0AAN9IHD2_CROPI</name>